<dbReference type="STRING" id="1219032.GCA_001515545_02637"/>
<name>A0A2A7UZS4_COMTR</name>
<protein>
    <submittedName>
        <fullName evidence="2">Glycosyltransferase family 2 protein</fullName>
    </submittedName>
</protein>
<organism evidence="2 3">
    <name type="scientific">Comamonas terrigena</name>
    <dbReference type="NCBI Taxonomy" id="32013"/>
    <lineage>
        <taxon>Bacteria</taxon>
        <taxon>Pseudomonadati</taxon>
        <taxon>Pseudomonadota</taxon>
        <taxon>Betaproteobacteria</taxon>
        <taxon>Burkholderiales</taxon>
        <taxon>Comamonadaceae</taxon>
        <taxon>Comamonas</taxon>
    </lineage>
</organism>
<proteinExistence type="predicted"/>
<dbReference type="PANTHER" id="PTHR43179:SF7">
    <property type="entry name" value="RHAMNOSYLTRANSFERASE WBBL"/>
    <property type="match status" value="1"/>
</dbReference>
<dbReference type="PANTHER" id="PTHR43179">
    <property type="entry name" value="RHAMNOSYLTRANSFERASE WBBL"/>
    <property type="match status" value="1"/>
</dbReference>
<accession>A0A2A7UZS4</accession>
<comment type="caution">
    <text evidence="2">The sequence shown here is derived from an EMBL/GenBank/DDBJ whole genome shotgun (WGS) entry which is preliminary data.</text>
</comment>
<dbReference type="SUPFAM" id="SSF53448">
    <property type="entry name" value="Nucleotide-diphospho-sugar transferases"/>
    <property type="match status" value="1"/>
</dbReference>
<reference evidence="3" key="1">
    <citation type="submission" date="2017-09" db="EMBL/GenBank/DDBJ databases">
        <title>FDA dAtabase for Regulatory Grade micrObial Sequences (FDA-ARGOS): Supporting development and validation of Infectious Disease Dx tests.</title>
        <authorList>
            <person name="Minogue T."/>
            <person name="Wolcott M."/>
            <person name="Wasieloski L."/>
            <person name="Aguilar W."/>
            <person name="Moore D."/>
            <person name="Tallon L."/>
            <person name="Sadzewicz L."/>
            <person name="Ott S."/>
            <person name="Zhao X."/>
            <person name="Nagaraj S."/>
            <person name="Vavikolanu K."/>
            <person name="Aluvathingal J."/>
            <person name="Nadendla S."/>
            <person name="Sichtig H."/>
        </authorList>
    </citation>
    <scope>NUCLEOTIDE SEQUENCE [LARGE SCALE GENOMIC DNA]</scope>
    <source>
        <strain evidence="3">FDAARGOS_394</strain>
    </source>
</reference>
<dbReference type="Proteomes" id="UP000220246">
    <property type="component" value="Unassembled WGS sequence"/>
</dbReference>
<dbReference type="AlphaFoldDB" id="A0A2A7UZS4"/>
<gene>
    <name evidence="2" type="ORF">CRM82_03700</name>
</gene>
<evidence type="ECO:0000313" key="2">
    <source>
        <dbReference type="EMBL" id="PEH90845.1"/>
    </source>
</evidence>
<evidence type="ECO:0000313" key="3">
    <source>
        <dbReference type="Proteomes" id="UP000220246"/>
    </source>
</evidence>
<dbReference type="InterPro" id="IPR001173">
    <property type="entry name" value="Glyco_trans_2-like"/>
</dbReference>
<dbReference type="Gene3D" id="3.90.550.10">
    <property type="entry name" value="Spore Coat Polysaccharide Biosynthesis Protein SpsA, Chain A"/>
    <property type="match status" value="1"/>
</dbReference>
<dbReference type="EMBL" id="PDEA01000001">
    <property type="protein sequence ID" value="PEH90845.1"/>
    <property type="molecule type" value="Genomic_DNA"/>
</dbReference>
<dbReference type="GO" id="GO:0016740">
    <property type="term" value="F:transferase activity"/>
    <property type="evidence" value="ECO:0007669"/>
    <property type="project" value="UniProtKB-KW"/>
</dbReference>
<evidence type="ECO:0000259" key="1">
    <source>
        <dbReference type="Pfam" id="PF00535"/>
    </source>
</evidence>
<dbReference type="CDD" id="cd04186">
    <property type="entry name" value="GT_2_like_c"/>
    <property type="match status" value="1"/>
</dbReference>
<keyword evidence="2" id="KW-0808">Transferase</keyword>
<dbReference type="OrthoDB" id="9771846at2"/>
<keyword evidence="3" id="KW-1185">Reference proteome</keyword>
<sequence>MDAVTAVIVTFNSAHCAEALGAQLADWPHVIVVDNGSADDTPARIRAALPQAQVLELGENRGFGAANNAALHQVRTPFALLMNPDCAVMAADAQALLASMADWPHAAIMAPQLVGGDGGKQVNYGWVRHLWASKGPAAEGVTCVGNACGAAMLLRLNAMPTRDWFDTRFFLYYEDEDLCLRLLQAGKPVLIEPSVHVAHANRGSVRGPRPLSVEYGRGYHHARSKVLFTAKHQGHAAAIEHRRRALWGAVGLLALRVFAPSPKHVARVWGRVVGLWSAPVQY</sequence>
<dbReference type="Pfam" id="PF00535">
    <property type="entry name" value="Glycos_transf_2"/>
    <property type="match status" value="1"/>
</dbReference>
<dbReference type="InterPro" id="IPR029044">
    <property type="entry name" value="Nucleotide-diphossugar_trans"/>
</dbReference>
<feature type="domain" description="Glycosyltransferase 2-like" evidence="1">
    <location>
        <begin position="6"/>
        <end position="154"/>
    </location>
</feature>